<evidence type="ECO:0000313" key="26">
    <source>
        <dbReference type="RefSeq" id="XP_005187138.1"/>
    </source>
</evidence>
<feature type="compositionally biased region" description="Acidic residues" evidence="18">
    <location>
        <begin position="1559"/>
        <end position="1575"/>
    </location>
</feature>
<feature type="domain" description="Helicase ATP-binding" evidence="21">
    <location>
        <begin position="21"/>
        <end position="198"/>
    </location>
</feature>
<dbReference type="FunFam" id="3.40.50.300:FF:000628">
    <property type="entry name" value="Endoribonuclease Dicer"/>
    <property type="match status" value="1"/>
</dbReference>
<evidence type="ECO:0000256" key="1">
    <source>
        <dbReference type="ARBA" id="ARBA00000109"/>
    </source>
</evidence>
<keyword evidence="8" id="KW-0547">Nucleotide-binding</keyword>
<dbReference type="Proteomes" id="UP001652621">
    <property type="component" value="Unplaced"/>
</dbReference>
<dbReference type="GO" id="GO:0006309">
    <property type="term" value="P:apoptotic DNA fragmentation"/>
    <property type="evidence" value="ECO:0007669"/>
    <property type="project" value="TreeGrafter"/>
</dbReference>
<dbReference type="CDD" id="cd00593">
    <property type="entry name" value="RIBOc"/>
    <property type="match status" value="2"/>
</dbReference>
<dbReference type="PROSITE" id="PS51192">
    <property type="entry name" value="HELICASE_ATP_BIND_1"/>
    <property type="match status" value="1"/>
</dbReference>
<keyword evidence="17" id="KW-0694">RNA-binding</keyword>
<dbReference type="GO" id="GO:0005737">
    <property type="term" value="C:cytoplasm"/>
    <property type="evidence" value="ECO:0007669"/>
    <property type="project" value="TreeGrafter"/>
</dbReference>
<dbReference type="GO" id="GO:0004386">
    <property type="term" value="F:helicase activity"/>
    <property type="evidence" value="ECO:0007669"/>
    <property type="project" value="UniProtKB-KW"/>
</dbReference>
<comment type="similarity">
    <text evidence="16 17">Belongs to the helicase family. Dicer subfamily.</text>
</comment>
<gene>
    <name evidence="24" type="primary">101893656</name>
    <name evidence="26" type="synonym">LOC101893656</name>
</gene>
<dbReference type="SMART" id="SM00535">
    <property type="entry name" value="RIBOc"/>
    <property type="match status" value="2"/>
</dbReference>
<evidence type="ECO:0000313" key="24">
    <source>
        <dbReference type="EnsemblMetazoa" id="MDOA004761-PA"/>
    </source>
</evidence>
<dbReference type="EnsemblMetazoa" id="MDOA004761-RB">
    <property type="protein sequence ID" value="MDOA004761-PB"/>
    <property type="gene ID" value="MDOA004761"/>
</dbReference>
<dbReference type="Pfam" id="PF20931">
    <property type="entry name" value="Dicer_platform"/>
    <property type="match status" value="1"/>
</dbReference>
<keyword evidence="25" id="KW-1185">Reference proteome</keyword>
<evidence type="ECO:0000256" key="15">
    <source>
        <dbReference type="ARBA" id="ARBA00023211"/>
    </source>
</evidence>
<dbReference type="Gene3D" id="3.40.50.300">
    <property type="entry name" value="P-loop containing nucleotide triphosphate hydrolases"/>
    <property type="match status" value="2"/>
</dbReference>
<dbReference type="GO" id="GO:0004525">
    <property type="term" value="F:ribonuclease III activity"/>
    <property type="evidence" value="ECO:0007669"/>
    <property type="project" value="UniProtKB-EC"/>
</dbReference>
<dbReference type="KEGG" id="mde:101893656"/>
<evidence type="ECO:0000256" key="17">
    <source>
        <dbReference type="PROSITE-ProRule" id="PRU00657"/>
    </source>
</evidence>
<reference evidence="24" key="1">
    <citation type="submission" date="2020-05" db="UniProtKB">
        <authorList>
            <consortium name="EnsemblMetazoa"/>
        </authorList>
    </citation>
    <scope>IDENTIFICATION</scope>
    <source>
        <strain evidence="24">Aabys</strain>
    </source>
</reference>
<feature type="domain" description="RNase III" evidence="19">
    <location>
        <begin position="1423"/>
        <end position="1629"/>
    </location>
</feature>
<dbReference type="InterPro" id="IPR011545">
    <property type="entry name" value="DEAD/DEAH_box_helicase_dom"/>
</dbReference>
<dbReference type="Pfam" id="PF00636">
    <property type="entry name" value="Ribonuclease_3"/>
    <property type="match status" value="2"/>
</dbReference>
<dbReference type="EC" id="3.1.26.3" evidence="4"/>
<dbReference type="Pfam" id="PF00271">
    <property type="entry name" value="Helicase_C"/>
    <property type="match status" value="1"/>
</dbReference>
<dbReference type="STRING" id="7370.A0A1I8MGV6"/>
<dbReference type="PANTHER" id="PTHR14950">
    <property type="entry name" value="DICER-RELATED"/>
    <property type="match status" value="1"/>
</dbReference>
<keyword evidence="12" id="KW-0067">ATP-binding</keyword>
<comment type="cofactor">
    <cofactor evidence="3">
        <name>Mg(2+)</name>
        <dbReference type="ChEBI" id="CHEBI:18420"/>
    </cofactor>
</comment>
<evidence type="ECO:0000256" key="10">
    <source>
        <dbReference type="ARBA" id="ARBA00022801"/>
    </source>
</evidence>
<dbReference type="SUPFAM" id="SSF69065">
    <property type="entry name" value="RNase III domain-like"/>
    <property type="match status" value="2"/>
</dbReference>
<dbReference type="SMART" id="SM00487">
    <property type="entry name" value="DEXDc"/>
    <property type="match status" value="1"/>
</dbReference>
<dbReference type="GO" id="GO:0005634">
    <property type="term" value="C:nucleus"/>
    <property type="evidence" value="ECO:0007669"/>
    <property type="project" value="TreeGrafter"/>
</dbReference>
<dbReference type="InterPro" id="IPR048513">
    <property type="entry name" value="Dicer_PBD"/>
</dbReference>
<evidence type="ECO:0000259" key="22">
    <source>
        <dbReference type="PROSITE" id="PS51194"/>
    </source>
</evidence>
<evidence type="ECO:0000256" key="6">
    <source>
        <dbReference type="ARBA" id="ARBA00022723"/>
    </source>
</evidence>
<dbReference type="PANTHER" id="PTHR14950:SF36">
    <property type="entry name" value="ENDORIBONUCLEASE DCR-2"/>
    <property type="match status" value="1"/>
</dbReference>
<protein>
    <recommendedName>
        <fullName evidence="4">ribonuclease III</fullName>
        <ecNumber evidence="4">3.1.26.3</ecNumber>
    </recommendedName>
</protein>
<dbReference type="Pfam" id="PF03368">
    <property type="entry name" value="Dicer_dimer"/>
    <property type="match status" value="1"/>
</dbReference>
<dbReference type="Gene3D" id="2.170.260.10">
    <property type="entry name" value="paz domain"/>
    <property type="match status" value="1"/>
</dbReference>
<evidence type="ECO:0000256" key="3">
    <source>
        <dbReference type="ARBA" id="ARBA00001946"/>
    </source>
</evidence>
<dbReference type="InterPro" id="IPR027417">
    <property type="entry name" value="P-loop_NTPase"/>
</dbReference>
<dbReference type="SMART" id="SM00490">
    <property type="entry name" value="HELICc"/>
    <property type="match status" value="1"/>
</dbReference>
<dbReference type="InterPro" id="IPR014001">
    <property type="entry name" value="Helicase_ATP-bd"/>
</dbReference>
<dbReference type="InterPro" id="IPR048512">
    <property type="entry name" value="Dicer_platform"/>
</dbReference>
<dbReference type="Gene3D" id="3.30.160.380">
    <property type="entry name" value="Dicer dimerisation domain"/>
    <property type="match status" value="1"/>
</dbReference>
<evidence type="ECO:0000313" key="25">
    <source>
        <dbReference type="Proteomes" id="UP001652621"/>
    </source>
</evidence>
<dbReference type="Gene3D" id="3.30.160.20">
    <property type="match status" value="1"/>
</dbReference>
<dbReference type="GO" id="GO:0035194">
    <property type="term" value="P:regulatory ncRNA-mediated post-transcriptional gene silencing"/>
    <property type="evidence" value="ECO:0007669"/>
    <property type="project" value="UniProtKB-ARBA"/>
</dbReference>
<evidence type="ECO:0000259" key="21">
    <source>
        <dbReference type="PROSITE" id="PS51192"/>
    </source>
</evidence>
<name>A0A1I8MGV6_MUSDO</name>
<feature type="domain" description="Dicer dsRNA-binding fold" evidence="23">
    <location>
        <begin position="583"/>
        <end position="676"/>
    </location>
</feature>
<dbReference type="GO" id="GO:0046872">
    <property type="term" value="F:metal ion binding"/>
    <property type="evidence" value="ECO:0007669"/>
    <property type="project" value="UniProtKB-KW"/>
</dbReference>
<evidence type="ECO:0000256" key="4">
    <source>
        <dbReference type="ARBA" id="ARBA00012177"/>
    </source>
</evidence>
<feature type="domain" description="PAZ" evidence="20">
    <location>
        <begin position="841"/>
        <end position="972"/>
    </location>
</feature>
<dbReference type="GO" id="GO:0030422">
    <property type="term" value="P:siRNA processing"/>
    <property type="evidence" value="ECO:0007669"/>
    <property type="project" value="UniProtKB-ARBA"/>
</dbReference>
<dbReference type="InterPro" id="IPR005034">
    <property type="entry name" value="Dicer_dimerisation"/>
</dbReference>
<keyword evidence="6" id="KW-0479">Metal-binding</keyword>
<keyword evidence="11" id="KW-0347">Helicase</keyword>
<dbReference type="Pfam" id="PF02170">
    <property type="entry name" value="PAZ"/>
    <property type="match status" value="1"/>
</dbReference>
<dbReference type="SUPFAM" id="SSF54768">
    <property type="entry name" value="dsRNA-binding domain-like"/>
    <property type="match status" value="1"/>
</dbReference>
<dbReference type="VEuPathDB" id="VectorBase:MDOA004761"/>
<dbReference type="SMART" id="SM00949">
    <property type="entry name" value="PAZ"/>
    <property type="match status" value="1"/>
</dbReference>
<reference evidence="26" key="2">
    <citation type="submission" date="2025-04" db="UniProtKB">
        <authorList>
            <consortium name="RefSeq"/>
        </authorList>
    </citation>
    <scope>IDENTIFICATION</scope>
    <source>
        <strain evidence="26">Aabys</strain>
    </source>
</reference>
<dbReference type="GO" id="GO:0004530">
    <property type="term" value="F:deoxyribonuclease I activity"/>
    <property type="evidence" value="ECO:0007669"/>
    <property type="project" value="TreeGrafter"/>
</dbReference>
<dbReference type="EnsemblMetazoa" id="MDOA004761-RA">
    <property type="protein sequence ID" value="MDOA004761-PA"/>
    <property type="gene ID" value="MDOA004761"/>
</dbReference>
<keyword evidence="7" id="KW-0677">Repeat</keyword>
<feature type="domain" description="Helicase C-terminal" evidence="22">
    <location>
        <begin position="378"/>
        <end position="560"/>
    </location>
</feature>
<keyword evidence="15" id="KW-0464">Manganese</keyword>
<dbReference type="eggNOG" id="KOG0701">
    <property type="taxonomic scope" value="Eukaryota"/>
</dbReference>
<evidence type="ECO:0000259" key="19">
    <source>
        <dbReference type="PROSITE" id="PS50142"/>
    </source>
</evidence>
<feature type="domain" description="RNase III" evidence="19">
    <location>
        <begin position="1182"/>
        <end position="1372"/>
    </location>
</feature>
<dbReference type="VEuPathDB" id="VectorBase:MDOMA2_001156"/>
<dbReference type="InterPro" id="IPR000999">
    <property type="entry name" value="RNase_III_dom"/>
</dbReference>
<evidence type="ECO:0000259" key="23">
    <source>
        <dbReference type="PROSITE" id="PS51327"/>
    </source>
</evidence>
<keyword evidence="9" id="KW-0255">Endonuclease</keyword>
<dbReference type="PROSITE" id="PS50821">
    <property type="entry name" value="PAZ"/>
    <property type="match status" value="1"/>
</dbReference>
<comment type="catalytic activity">
    <reaction evidence="1">
        <text>Endonucleolytic cleavage to 5'-phosphomonoester.</text>
        <dbReference type="EC" id="3.1.26.3"/>
    </reaction>
</comment>
<evidence type="ECO:0000256" key="7">
    <source>
        <dbReference type="ARBA" id="ARBA00022737"/>
    </source>
</evidence>
<dbReference type="CDD" id="cd18034">
    <property type="entry name" value="DEXHc_dicer"/>
    <property type="match status" value="1"/>
</dbReference>
<dbReference type="InterPro" id="IPR003100">
    <property type="entry name" value="PAZ_dom"/>
</dbReference>
<evidence type="ECO:0000256" key="14">
    <source>
        <dbReference type="ARBA" id="ARBA00023158"/>
    </source>
</evidence>
<feature type="region of interest" description="Disordered" evidence="18">
    <location>
        <begin position="1552"/>
        <end position="1575"/>
    </location>
</feature>
<evidence type="ECO:0000256" key="18">
    <source>
        <dbReference type="SAM" id="MobiDB-lite"/>
    </source>
</evidence>
<evidence type="ECO:0000256" key="13">
    <source>
        <dbReference type="ARBA" id="ARBA00022842"/>
    </source>
</evidence>
<keyword evidence="13" id="KW-0460">Magnesium</keyword>
<keyword evidence="5" id="KW-0540">Nuclease</keyword>
<dbReference type="SUPFAM" id="SSF101690">
    <property type="entry name" value="PAZ domain"/>
    <property type="match status" value="1"/>
</dbReference>
<accession>A0A1I8MGV6</accession>
<dbReference type="Gene3D" id="1.10.1520.10">
    <property type="entry name" value="Ribonuclease III domain"/>
    <property type="match status" value="2"/>
</dbReference>
<dbReference type="RefSeq" id="XP_005187138.1">
    <property type="nucleotide sequence ID" value="XM_005187081.3"/>
</dbReference>
<dbReference type="GO" id="GO:0005524">
    <property type="term" value="F:ATP binding"/>
    <property type="evidence" value="ECO:0007669"/>
    <property type="project" value="UniProtKB-KW"/>
</dbReference>
<dbReference type="PROSITE" id="PS50142">
    <property type="entry name" value="RNASE_3_2"/>
    <property type="match status" value="2"/>
</dbReference>
<dbReference type="CDD" id="cd15903">
    <property type="entry name" value="Dicer_PBD"/>
    <property type="match status" value="1"/>
</dbReference>
<dbReference type="OrthoDB" id="416741at2759"/>
<comment type="cofactor">
    <cofactor evidence="2">
        <name>Mn(2+)</name>
        <dbReference type="ChEBI" id="CHEBI:29035"/>
    </cofactor>
</comment>
<dbReference type="GO" id="GO:0003723">
    <property type="term" value="F:RNA binding"/>
    <property type="evidence" value="ECO:0007669"/>
    <property type="project" value="UniProtKB-UniRule"/>
</dbReference>
<dbReference type="InterPro" id="IPR036085">
    <property type="entry name" value="PAZ_dom_sf"/>
</dbReference>
<dbReference type="GO" id="GO:0070578">
    <property type="term" value="C:RISC-loading complex"/>
    <property type="evidence" value="ECO:0007669"/>
    <property type="project" value="TreeGrafter"/>
</dbReference>
<evidence type="ECO:0000256" key="9">
    <source>
        <dbReference type="ARBA" id="ARBA00022759"/>
    </source>
</evidence>
<dbReference type="PROSITE" id="PS51194">
    <property type="entry name" value="HELICASE_CTER"/>
    <property type="match status" value="1"/>
</dbReference>
<dbReference type="PROSITE" id="PS51327">
    <property type="entry name" value="DICER_DSRBF"/>
    <property type="match status" value="1"/>
</dbReference>
<evidence type="ECO:0000256" key="8">
    <source>
        <dbReference type="ARBA" id="ARBA00022741"/>
    </source>
</evidence>
<keyword evidence="10" id="KW-0378">Hydrolase</keyword>
<organism evidence="24">
    <name type="scientific">Musca domestica</name>
    <name type="common">House fly</name>
    <dbReference type="NCBI Taxonomy" id="7370"/>
    <lineage>
        <taxon>Eukaryota</taxon>
        <taxon>Metazoa</taxon>
        <taxon>Ecdysozoa</taxon>
        <taxon>Arthropoda</taxon>
        <taxon>Hexapoda</taxon>
        <taxon>Insecta</taxon>
        <taxon>Pterygota</taxon>
        <taxon>Neoptera</taxon>
        <taxon>Endopterygota</taxon>
        <taxon>Diptera</taxon>
        <taxon>Brachycera</taxon>
        <taxon>Muscomorpha</taxon>
        <taxon>Muscoidea</taxon>
        <taxon>Muscidae</taxon>
        <taxon>Musca</taxon>
    </lineage>
</organism>
<evidence type="ECO:0000256" key="2">
    <source>
        <dbReference type="ARBA" id="ARBA00001936"/>
    </source>
</evidence>
<dbReference type="InterPro" id="IPR038248">
    <property type="entry name" value="Dicer_dimer_sf"/>
</dbReference>
<sequence length="1723" mass="198265">MVNVVKDDKDIIKPRPYQLDLVDYVMERNGIIYLPTGAGKTFVAILALKKFAHTLQNTIKNGGKRAIFMCNTVELARQQAEEIRKTTNLKVGLYIGERDVDNWQRKKWETEIEDHQVFVGTAQIFVDILTQNLIKVSDLSVVIIDECHHATGGHPMKTFLSVFPLQPTEGPRVIGLTGVLIKGNKLGNVIGELKKLESTMRGNIITVRSAEEMQNVMVYSTKPFEEMVSFGSNRHTFRAEDKVRQLVEECNTFIDSWSIGAVTLKMSKNLNKLREPNKKNFAKNLLNDFIYQMNDLGLYPASIAIMSLIIEFEVKKKQAETIALRNMYRRILHDCERIRHIIVKELKDMLDEDDTAAATSNDSCINTLHVIQNYSTPKLRSFLGCISDKFKNKQAKDIACLVFVNRRYTAKCLYHVVARYVEQCKDLRDIVKPQFMVGRQNILASIESLLDAKWQKSAIKEFREHECNMIICSDVLEEGIDVQACNYVFVFDPLKTFNSYIQTKGRARSQNSYYTIFTPEANKVVLVEQIRKYRQTHEEIKTFLITRCLERDDPSEMEIAEQFVDLIPPYVIPSGAKLLAASALALLNRYCASLPWDAFGQVLPWYTKLLPNKKGQIAVSVTLPLQSTVREIICSDYMNTAKEAKISAAFKACVRLYENGELNDFLLPITKRECIEKVSNHLFQHWQKFDDSVCRKEVGKQQVRIYQRKCPEELFNAMPAPGVTSYAYAIEYATEFPLNCYNEHIDTYFRQPTTYAILSSKPLPKLAEMPLFMSQGKIRIKIVENPITVVVQSEQQLKQLQNFHTMIFKDILHIWRDFLVVDHRNRDYSYLIVPLNEQQTIDWSLVNRFPQLQAKRTVAERNNAALYRPQDYLDKVVTKWYSDAEHENFIVTKIRDDLTPESPFDGETYKSYAKFYESRYNLHIANPRQFLLEVKPLTHRRNFFNNASNKSSEKRKETNRIILVPELCHNYQYPGNLWLKALLLPSILHRLVHMLHAERLRRRINQYLGLERYFGDYRPQPLIIDVSLKRVLDDDDNVVREKEYKKSIASLPTKEPTKDYQVQSLDLDDATTWKSHLEPVDLQRRLDKSYPIEIDYYHKFISDFIEKLENMKLTEEEKWTKCQLDAHVPMRVNSGGGGGSNSLGEQRLSIRDTPRQDKTNINILKLNFVADNQLKSAEQYEFLAALTTAGVNDVFDMERYELLGDAFLKFSASLYLTNKYTTWNEGYLTVIKSRMVSNRNLLYCLMDTDICQRICSALFKPNSAWLAPLSSLPSNLLDLLAKFPATAVAMLEPKDFYNLQLTETEMKTGQCSGEKLERFAQACVRNQSLLAGNVNVSPDNEINMYAYQYVLRDKVVADTLEALLGVCVKNYGIHRSFRMLEYFGICKSEQGRPLDNLLDLKLNSAQLRTNVSRSEVNAFLLNVEHLEKNLGYQFKDRAYLLQALTHPSYPTNRITGCYQELEFIGDAILDMLMTCYIFERFENMDPGKMTDLRSALVNNITLACICVRYKFHLFLLYENGQLGEAIKTFAEFQETQDHRVTDQVRILMEETSNELDPYANDDDDDDDNDPDAMDVFDDDGPKAFPAISDDATTPSKSSPSYYMSVKIDVPKTLGDIVEALIGAIYLDCRDLERTWKVIFNLFENELNEFSREIPIDPVRQLGEIKHANPVYSKPIIDNDTVLVKCIFNCLDRTVTTNGFGSNGILAKKAAAKQALQVLAKNAN</sequence>
<evidence type="ECO:0000256" key="11">
    <source>
        <dbReference type="ARBA" id="ARBA00022806"/>
    </source>
</evidence>
<evidence type="ECO:0000256" key="16">
    <source>
        <dbReference type="ARBA" id="ARBA00035116"/>
    </source>
</evidence>
<evidence type="ECO:0000259" key="20">
    <source>
        <dbReference type="PROSITE" id="PS50821"/>
    </source>
</evidence>
<keyword evidence="14" id="KW-0943">RNA-mediated gene silencing</keyword>
<evidence type="ECO:0000256" key="12">
    <source>
        <dbReference type="ARBA" id="ARBA00022840"/>
    </source>
</evidence>
<dbReference type="SUPFAM" id="SSF52540">
    <property type="entry name" value="P-loop containing nucleoside triphosphate hydrolases"/>
    <property type="match status" value="1"/>
</dbReference>
<dbReference type="InterPro" id="IPR036389">
    <property type="entry name" value="RNase_III_sf"/>
</dbReference>
<evidence type="ECO:0000256" key="5">
    <source>
        <dbReference type="ARBA" id="ARBA00022722"/>
    </source>
</evidence>
<dbReference type="Pfam" id="PF00270">
    <property type="entry name" value="DEAD"/>
    <property type="match status" value="1"/>
</dbReference>
<dbReference type="GeneID" id="101893656"/>
<proteinExistence type="inferred from homology"/>
<dbReference type="InterPro" id="IPR001650">
    <property type="entry name" value="Helicase_C-like"/>
</dbReference>